<dbReference type="InterPro" id="IPR001680">
    <property type="entry name" value="WD40_rpt"/>
</dbReference>
<keyword evidence="8" id="KW-0805">Transcription regulation</keyword>
<dbReference type="HOGENOM" id="CLU_226165_0_0_1"/>
<dbReference type="InterPro" id="IPR018359">
    <property type="entry name" value="Bromodomain_CS"/>
</dbReference>
<reference evidence="24" key="2">
    <citation type="submission" date="2013-12" db="EMBL/GenBank/DDBJ databases">
        <authorList>
            <person name="Yu Y."/>
            <person name="Lee S."/>
            <person name="de Baynast K."/>
            <person name="Wissotski M."/>
            <person name="Liu L."/>
            <person name="Talag J."/>
            <person name="Goicoechea J."/>
            <person name="Angelova A."/>
            <person name="Jetty R."/>
            <person name="Kudrna D."/>
            <person name="Golser W."/>
            <person name="Rivera L."/>
            <person name="Zhang J."/>
            <person name="Wing R."/>
        </authorList>
    </citation>
    <scope>NUCLEOTIDE SEQUENCE</scope>
</reference>
<dbReference type="Pfam" id="PF00439">
    <property type="entry name" value="Bromodomain"/>
    <property type="match status" value="1"/>
</dbReference>
<keyword evidence="10 17" id="KW-0103">Bromodomain</keyword>
<dbReference type="PRINTS" id="PR00503">
    <property type="entry name" value="BROMODOMAIN"/>
</dbReference>
<evidence type="ECO:0000256" key="5">
    <source>
        <dbReference type="ARBA" id="ARBA00022574"/>
    </source>
</evidence>
<keyword evidence="20" id="KW-0812">Transmembrane</keyword>
<feature type="compositionally biased region" description="Basic residues" evidence="19">
    <location>
        <begin position="1626"/>
        <end position="1636"/>
    </location>
</feature>
<name>A0A0D9WSK5_9ORYZ</name>
<dbReference type="Gramene" id="LPERR06G18820.1">
    <property type="protein sequence ID" value="LPERR06G18820.1"/>
    <property type="gene ID" value="LPERR06G18820"/>
</dbReference>
<dbReference type="InterPro" id="IPR036741">
    <property type="entry name" value="TAFII-230_TBP-bd_sf"/>
</dbReference>
<keyword evidence="5 18" id="KW-0853">WD repeat</keyword>
<evidence type="ECO:0000256" key="7">
    <source>
        <dbReference type="ARBA" id="ARBA00022853"/>
    </source>
</evidence>
<evidence type="ECO:0000256" key="8">
    <source>
        <dbReference type="ARBA" id="ARBA00023015"/>
    </source>
</evidence>
<dbReference type="GO" id="GO:0004402">
    <property type="term" value="F:histone acetyltransferase activity"/>
    <property type="evidence" value="ECO:0007669"/>
    <property type="project" value="InterPro"/>
</dbReference>
<dbReference type="SUPFAM" id="SSF47055">
    <property type="entry name" value="TAF(II)230 TBP-binding fragment"/>
    <property type="match status" value="1"/>
</dbReference>
<evidence type="ECO:0000256" key="2">
    <source>
        <dbReference type="ARBA" id="ARBA00009064"/>
    </source>
</evidence>
<evidence type="ECO:0000256" key="19">
    <source>
        <dbReference type="SAM" id="MobiDB-lite"/>
    </source>
</evidence>
<dbReference type="GO" id="GO:0006364">
    <property type="term" value="P:rRNA processing"/>
    <property type="evidence" value="ECO:0007669"/>
    <property type="project" value="UniProtKB-KW"/>
</dbReference>
<evidence type="ECO:0000256" key="15">
    <source>
        <dbReference type="ARBA" id="ARBA00040102"/>
    </source>
</evidence>
<feature type="transmembrane region" description="Helical" evidence="20">
    <location>
        <begin position="1830"/>
        <end position="1850"/>
    </location>
</feature>
<reference evidence="23" key="3">
    <citation type="submission" date="2015-04" db="UniProtKB">
        <authorList>
            <consortium name="EnsemblPlants"/>
        </authorList>
    </citation>
    <scope>IDENTIFICATION</scope>
</reference>
<feature type="compositionally biased region" description="Polar residues" evidence="19">
    <location>
        <begin position="1262"/>
        <end position="1277"/>
    </location>
</feature>
<dbReference type="FunFam" id="1.20.920.10:FF:000043">
    <property type="entry name" value="Transcription initiation factor TFIID subunit 1"/>
    <property type="match status" value="1"/>
</dbReference>
<keyword evidence="3" id="KW-0698">rRNA processing</keyword>
<feature type="repeat" description="WD" evidence="18">
    <location>
        <begin position="2674"/>
        <end position="2715"/>
    </location>
</feature>
<dbReference type="InterPro" id="IPR036427">
    <property type="entry name" value="Bromodomain-like_sf"/>
</dbReference>
<feature type="region of interest" description="Disordered" evidence="19">
    <location>
        <begin position="1"/>
        <end position="39"/>
    </location>
</feature>
<dbReference type="PROSITE" id="PS50082">
    <property type="entry name" value="WD_REPEATS_2"/>
    <property type="match status" value="1"/>
</dbReference>
<keyword evidence="12" id="KW-0804">Transcription</keyword>
<dbReference type="InterPro" id="IPR009067">
    <property type="entry name" value="TAF_II_230-bd"/>
</dbReference>
<dbReference type="SMART" id="SM00213">
    <property type="entry name" value="UBQ"/>
    <property type="match status" value="1"/>
</dbReference>
<keyword evidence="4" id="KW-0597">Phosphoprotein</keyword>
<evidence type="ECO:0000256" key="9">
    <source>
        <dbReference type="ARBA" id="ARBA00023054"/>
    </source>
</evidence>
<dbReference type="FunFam" id="2.130.10.10:FF:000121">
    <property type="entry name" value="U3 small nucleolar RNA-associated protein 18 homolog"/>
    <property type="match status" value="1"/>
</dbReference>
<organism evidence="23 24">
    <name type="scientific">Leersia perrieri</name>
    <dbReference type="NCBI Taxonomy" id="77586"/>
    <lineage>
        <taxon>Eukaryota</taxon>
        <taxon>Viridiplantae</taxon>
        <taxon>Streptophyta</taxon>
        <taxon>Embryophyta</taxon>
        <taxon>Tracheophyta</taxon>
        <taxon>Spermatophyta</taxon>
        <taxon>Magnoliopsida</taxon>
        <taxon>Liliopsida</taxon>
        <taxon>Poales</taxon>
        <taxon>Poaceae</taxon>
        <taxon>BOP clade</taxon>
        <taxon>Oryzoideae</taxon>
        <taxon>Oryzeae</taxon>
        <taxon>Oryzinae</taxon>
        <taxon>Leersia</taxon>
    </lineage>
</organism>
<dbReference type="eggNOG" id="KOG0008">
    <property type="taxonomic scope" value="Eukaryota"/>
</dbReference>
<feature type="compositionally biased region" description="Basic residues" evidence="19">
    <location>
        <begin position="2336"/>
        <end position="2347"/>
    </location>
</feature>
<dbReference type="PANTHER" id="PTHR13900:SF0">
    <property type="entry name" value="TRANSCRIPTION INITIATION FACTOR TFIID SUBUNIT 1"/>
    <property type="match status" value="1"/>
</dbReference>
<dbReference type="SUPFAM" id="SSF50978">
    <property type="entry name" value="WD40 repeat-like"/>
    <property type="match status" value="1"/>
</dbReference>
<evidence type="ECO:0000256" key="14">
    <source>
        <dbReference type="ARBA" id="ARBA00025767"/>
    </source>
</evidence>
<feature type="compositionally biased region" description="Polar residues" evidence="19">
    <location>
        <begin position="1563"/>
        <end position="1572"/>
    </location>
</feature>
<comment type="similarity">
    <text evidence="14">Belongs to the WD repeat UTP18 family.</text>
</comment>
<feature type="region of interest" description="Disordered" evidence="19">
    <location>
        <begin position="1551"/>
        <end position="1579"/>
    </location>
</feature>
<dbReference type="InterPro" id="IPR029071">
    <property type="entry name" value="Ubiquitin-like_domsf"/>
</dbReference>
<reference evidence="23 24" key="1">
    <citation type="submission" date="2012-08" db="EMBL/GenBank/DDBJ databases">
        <title>Oryza genome evolution.</title>
        <authorList>
            <person name="Wing R.A."/>
        </authorList>
    </citation>
    <scope>NUCLEOTIDE SEQUENCE</scope>
</reference>
<feature type="transmembrane region" description="Helical" evidence="20">
    <location>
        <begin position="2059"/>
        <end position="2079"/>
    </location>
</feature>
<dbReference type="GO" id="GO:0005669">
    <property type="term" value="C:transcription factor TFIID complex"/>
    <property type="evidence" value="ECO:0007669"/>
    <property type="project" value="InterPro"/>
</dbReference>
<feature type="compositionally biased region" description="Basic and acidic residues" evidence="19">
    <location>
        <begin position="1551"/>
        <end position="1560"/>
    </location>
</feature>
<dbReference type="Pfam" id="PF00240">
    <property type="entry name" value="ubiquitin"/>
    <property type="match status" value="1"/>
</dbReference>
<feature type="transmembrane region" description="Helical" evidence="20">
    <location>
        <begin position="2859"/>
        <end position="2880"/>
    </location>
</feature>
<dbReference type="Gene3D" id="1.20.920.10">
    <property type="entry name" value="Bromodomain-like"/>
    <property type="match status" value="1"/>
</dbReference>
<dbReference type="GO" id="GO:0017025">
    <property type="term" value="F:TBP-class protein binding"/>
    <property type="evidence" value="ECO:0007669"/>
    <property type="project" value="InterPro"/>
</dbReference>
<dbReference type="PANTHER" id="PTHR13900">
    <property type="entry name" value="TRANSCRIPTION INITIATION FACTOR TFIID"/>
    <property type="match status" value="1"/>
</dbReference>
<dbReference type="InterPro" id="IPR001487">
    <property type="entry name" value="Bromodomain"/>
</dbReference>
<dbReference type="eggNOG" id="KOG2055">
    <property type="taxonomic scope" value="Eukaryota"/>
</dbReference>
<comment type="subcellular location">
    <subcellularLocation>
        <location evidence="1">Nucleus</location>
        <location evidence="1">Nucleolus</location>
    </subcellularLocation>
</comment>
<dbReference type="STRING" id="77586.A0A0D9WSK5"/>
<dbReference type="InterPro" id="IPR040240">
    <property type="entry name" value="TAF1"/>
</dbReference>
<evidence type="ECO:0000256" key="11">
    <source>
        <dbReference type="ARBA" id="ARBA00023159"/>
    </source>
</evidence>
<evidence type="ECO:0000256" key="3">
    <source>
        <dbReference type="ARBA" id="ARBA00022552"/>
    </source>
</evidence>
<dbReference type="EnsemblPlants" id="LPERR06G18820.1">
    <property type="protein sequence ID" value="LPERR06G18820.1"/>
    <property type="gene ID" value="LPERR06G18820"/>
</dbReference>
<keyword evidence="24" id="KW-1185">Reference proteome</keyword>
<dbReference type="GO" id="GO:0016251">
    <property type="term" value="F:RNA polymerase II general transcription initiation factor activity"/>
    <property type="evidence" value="ECO:0007669"/>
    <property type="project" value="InterPro"/>
</dbReference>
<evidence type="ECO:0000313" key="23">
    <source>
        <dbReference type="EnsemblPlants" id="LPERR06G18820.1"/>
    </source>
</evidence>
<feature type="compositionally biased region" description="Acidic residues" evidence="19">
    <location>
        <begin position="18"/>
        <end position="28"/>
    </location>
</feature>
<keyword evidence="20" id="KW-0472">Membrane</keyword>
<feature type="region of interest" description="Disordered" evidence="19">
    <location>
        <begin position="2310"/>
        <end position="2357"/>
    </location>
</feature>
<dbReference type="Pfam" id="PF09247">
    <property type="entry name" value="TBP-binding"/>
    <property type="match status" value="1"/>
</dbReference>
<dbReference type="SMART" id="SM00320">
    <property type="entry name" value="WD40"/>
    <property type="match status" value="3"/>
</dbReference>
<feature type="region of interest" description="Disordered" evidence="19">
    <location>
        <begin position="1621"/>
        <end position="1681"/>
    </location>
</feature>
<comment type="similarity">
    <text evidence="2">Belongs to the TAF1 family.</text>
</comment>
<feature type="compositionally biased region" description="Basic and acidic residues" evidence="19">
    <location>
        <begin position="1637"/>
        <end position="1660"/>
    </location>
</feature>
<dbReference type="FunFam" id="3.10.20.90:FF:000223">
    <property type="entry name" value="Transcription initiation factor TFIID subunit 1"/>
    <property type="match status" value="1"/>
</dbReference>
<dbReference type="SMART" id="SM00297">
    <property type="entry name" value="BROMO"/>
    <property type="match status" value="1"/>
</dbReference>
<dbReference type="SUPFAM" id="SSF54236">
    <property type="entry name" value="Ubiquitin-like"/>
    <property type="match status" value="1"/>
</dbReference>
<dbReference type="GO" id="GO:0051123">
    <property type="term" value="P:RNA polymerase II preinitiation complex assembly"/>
    <property type="evidence" value="ECO:0007669"/>
    <property type="project" value="TreeGrafter"/>
</dbReference>
<proteinExistence type="inferred from homology"/>
<feature type="compositionally biased region" description="Basic and acidic residues" evidence="19">
    <location>
        <begin position="1"/>
        <end position="11"/>
    </location>
</feature>
<dbReference type="Proteomes" id="UP000032180">
    <property type="component" value="Chromosome 6"/>
</dbReference>
<evidence type="ECO:0000256" key="4">
    <source>
        <dbReference type="ARBA" id="ARBA00022553"/>
    </source>
</evidence>
<dbReference type="InterPro" id="IPR000626">
    <property type="entry name" value="Ubiquitin-like_dom"/>
</dbReference>
<dbReference type="CDD" id="cd04369">
    <property type="entry name" value="Bromodomain"/>
    <property type="match status" value="1"/>
</dbReference>
<sequence length="2995" mass="332241">MGDGGERREDENPTTSAADDDDDEDYEEPGGGNHFLGFMFGNVDDSGDLDADYLDEDAKEHLFALADKLGPSLKDIDLIKSSPAPTDPSEQDYDAKAEDAVDYEDIDEEYDGPEVEAATEEDHLLPKKDFFSSNAVYALVSSKVSVFDEENYDEDEEPPNDNNLPGDDIVQNCSSASAEQLDMAPNDSLAAEKVASTLSEPEESIECEAFQKQKGMITEEQLESKTATSLPVLCIEDGSVILRFSEIFGAQEPVRKAKTDRHKRPVNKELQITNVLDIVEEDEEVFLRSTIQNLSVLKHIKTNDDFVESDSDESTSDVALRLKHACLSEQPMKDKDIPTALQSPVFPDFFPIEHEDWENDIVWGNSPTTAVQPCLTSCVMSEESLDDHDDDQAKGYGSECCNVQSKFHSSSVIADPFGCTEMPDSTNYRSPEYSYSALRKGTAQENDSLDEPNNITEPVKISTVQHLNKLSLLNKELLEGSWLDNIVWDPSDDAPKTKVIYDLKDEHMLFEILDEKNGDHLRSHARAMIVSRPPMTSAMENVDHNSQAITSSGKFNISNDKFYSNKKMSQQARSHAKKRASMGLKVVHSVPAQKLQTMKPKLSIKEIANFHRPKAKWYPHENKLAAKFQGKECSLGPMTAIVMTLGGKGVKFLVNAEETPLTVKSKASKKLEFKPSEKIKLFCSGKELQDDISLAMQNVRPNSVLHVVRTEIHLWPKAQRLPGENKPLRPPGAFRKKSDLSVKDGHVFLMEYCEERPLLLANAGMGARLCTYYQKTSPSDQTVASLRSNSDGLGTMLAIDPAEKSPFLGNIRSGSHQSCLETNMYRAPVFPHKVASTDYLLVRSPKGMLSLRRIDKLYAVGQQEPHMEVFSPGTKNMQNYLLNRILVYVYREFRAREKPGIVPRIRADELPIQPPVTDAVVRKRLKHCADLRRPDFRIPSEEELRRLLTPENVCCYESMQAGQYRLKHLGIEKLTQPVGLASAMNQLPDEAIELAAAAHIERELQITSWNLTSNFVACTNQDKENIERLEITGVGDPSGRGLGFSYVRVTPKAPVSNSHKKKSAAAKGTTVTGTDADLRRLSMDAARELLLKFGVPEDQIDKLTRWHRIAMVRKLSSEQAASGVTIDEIPVSKFARGQRMSFLQLQQQTKEKCQEIWDRQVQSLSAMDGDENGSDTEANSDLDSFAGDLENLLDAEEFDDEDVGNTDMRSDKMDGMRGLKMRRCHTQTQTNEEIQDDVAEAALVEKLLEESDSDMKRKKQPVETTNYSTPMYNQGNKMKQGKAGQMNKSSAYASALTPKESTPREAKEVGNSAEGSLPSKLRAKTVFDANDDILLVKRKNIPGKDGFKEKRQGARGDTLVCGACGQLGHMRTNKLCPKYGEDPETSEMDAILIRSHPHDLANNSQIKTSNKRLVAKVSSDALEAEGPESIEKTKPVPVKFKCGAPEKSLDRNMSLSASLVSDKRMMDATDLKSTGKVNKIKISNKIKYEDYPPDTPKPSVVIRPPAEVEKDLPRKKIIIKQPKVLGDQQKPAELMNVQEPRKTRKIIELSSFETRDREDDNGFSGQPIQMNSSHDRGWGLVGKRSKGIMESGESWRAFEEQRERQEQRLIEARMYDARREEELQKAKKKNKKKKKHEFRDDDLLDARPYKNDRRVPERGRAAKRRTPADITEYTPSAKRHRGGEVELSNILETIVDLLRANSVSYIFRKPVTRKEAPDYLDIIERPMDLGTIRDKVRKMEYKNREDFRHDVAQIVVNAHLYNDNRHPHIPPLADQLLVLCDGLLEENEELLDDAEYAIEDYIKPAFARELELELPPSVGAAMASSSRRRALLVLLFVFASSFVASAAAAVSRTNSSSFVLAAAQTRRKDPLAGLRYYTGGWNISNKHYLASVGFSASPVFVVAAVWFVSLALAVFIAFCCRCCCCRRSGDNSNGNGGYSYSRAIFAVSLAFLLLFTAAAIIGCIVLYDGQGKFHGSTTATLRYVVNQSDSAVATLREFTGFLETTKAAAAAEKFTLPADLQGKIDGVARRVDASADELAARTASNSRKIRTALETIRKVLIVVAAVMLVVAILGLVFSLCGFKSLVYTATGDTCVAMSEWVQHPQDHTALDDILPCVDAAATSDALRRSKEVNFQLVSLLNNLLSTVANANPPTTSPPSPPAIYNQSGPPVPLLCNPYNPNLTDRPCAGGEIPSADAPEAWRRYVCRATAEGVCVTMGRITPAMYDRMVAAANASAGLVRHGPALADMADCSYVRRAFERVTAAHCPGMRRNSGGVWRALLAVSVAGISSGKMSLISQNPLQKRRLERIEADDDSGEELGSPIAVGAEDGNETKSEKRKKEKKRKKAKALEALEEKANKEREEMKKLESSLFGALYAPPQFGTEVEAVDLDNDAPSFFMDRSAGGGEDDLPVYEDELSSEDEVKEGMVGRERKPAWVDDEEVTEVDISNVARLRKLRKEVDERVISGKEYEARLRGQHAKLNRFAGWADLDRKAPNTGFSDNVSDEEGGVDDILRNTDELVVKDNAKLLPDMLGFSRLVDANAQEPSSGPINSVQFHRNGQLMLVAGLDKHLRFFQIDGKRNPKIQSIFIEDCPVYKAAFLPDGSEVILSGRRKFFYSFDLVKAAVSKIGPLTGREEKSLEHFEISPDSKTIAFIGNEGYILLISSKTKQLIGTLKMNGNVRSLAFADGGNQLLSSGGDGHVYHWDLRTRRCIHKGTDEGSLAGISLCTSHDSSLFATGSTSGIVNVYKRDDFLGGKRKPLKTIENLTTEIGEMKFNHDAQVLAISSRKESNGMRLVHVPSLTVFQNWPGPRFNLHYPRCLDFSPGSGFLSVGQAGGKKEGSDRCGCRDAGRGDSWACLVFFAWILVSATFILSGTFLLLHKCITDMAATANANAGLVRHGPTLADMADCSYVRRAFERVMVAHCPGMRQNSGGVWRALLAVAWAAHSWERRRCGEVRRFQVSPYRFPIEEKALLKMSPRRSYMRGDSGGLAAAR</sequence>
<feature type="domain" description="Bromo" evidence="21">
    <location>
        <begin position="1699"/>
        <end position="1769"/>
    </location>
</feature>
<protein>
    <recommendedName>
        <fullName evidence="15">Transcription initiation factor TFIID subunit 1</fullName>
    </recommendedName>
    <alternativeName>
        <fullName evidence="16">U3 small nucleolar RNA-associated protein 18 homolog</fullName>
    </alternativeName>
</protein>
<keyword evidence="7" id="KW-0156">Chromatin regulator</keyword>
<evidence type="ECO:0000256" key="10">
    <source>
        <dbReference type="ARBA" id="ARBA00023117"/>
    </source>
</evidence>
<dbReference type="InterPro" id="IPR015943">
    <property type="entry name" value="WD40/YVTN_repeat-like_dom_sf"/>
</dbReference>
<evidence type="ECO:0000256" key="18">
    <source>
        <dbReference type="PROSITE-ProRule" id="PRU00221"/>
    </source>
</evidence>
<accession>A0A0D9WSK5</accession>
<dbReference type="SUPFAM" id="SSF47370">
    <property type="entry name" value="Bromodomain"/>
    <property type="match status" value="1"/>
</dbReference>
<dbReference type="PROSITE" id="PS50014">
    <property type="entry name" value="BROMODOMAIN_2"/>
    <property type="match status" value="1"/>
</dbReference>
<evidence type="ECO:0000256" key="12">
    <source>
        <dbReference type="ARBA" id="ARBA00023163"/>
    </source>
</evidence>
<feature type="domain" description="Ubiquitin-like" evidence="22">
    <location>
        <begin position="638"/>
        <end position="708"/>
    </location>
</feature>
<dbReference type="Pfam" id="PF12157">
    <property type="entry name" value="DUF3591"/>
    <property type="match status" value="1"/>
</dbReference>
<evidence type="ECO:0000259" key="22">
    <source>
        <dbReference type="PROSITE" id="PS50053"/>
    </source>
</evidence>
<evidence type="ECO:0000256" key="16">
    <source>
        <dbReference type="ARBA" id="ARBA00074442"/>
    </source>
</evidence>
<dbReference type="InterPro" id="IPR036322">
    <property type="entry name" value="WD40_repeat_dom_sf"/>
</dbReference>
<dbReference type="GO" id="GO:0005730">
    <property type="term" value="C:nucleolus"/>
    <property type="evidence" value="ECO:0007669"/>
    <property type="project" value="UniProtKB-SubCell"/>
</dbReference>
<dbReference type="Gene3D" id="3.10.20.90">
    <property type="entry name" value="Phosphatidylinositol 3-kinase Catalytic Subunit, Chain A, domain 1"/>
    <property type="match status" value="1"/>
</dbReference>
<dbReference type="PROSITE" id="PS50053">
    <property type="entry name" value="UBIQUITIN_2"/>
    <property type="match status" value="1"/>
</dbReference>
<feature type="transmembrane region" description="Helical" evidence="20">
    <location>
        <begin position="1888"/>
        <end position="1908"/>
    </location>
</feature>
<keyword evidence="6" id="KW-0677">Repeat</keyword>
<evidence type="ECO:0000313" key="24">
    <source>
        <dbReference type="Proteomes" id="UP000032180"/>
    </source>
</evidence>
<feature type="transmembrane region" description="Helical" evidence="20">
    <location>
        <begin position="1943"/>
        <end position="1967"/>
    </location>
</feature>
<dbReference type="Gene3D" id="2.130.10.10">
    <property type="entry name" value="YVTN repeat-like/Quinoprotein amine dehydrogenase"/>
    <property type="match status" value="1"/>
</dbReference>
<dbReference type="InterPro" id="IPR022591">
    <property type="entry name" value="TAF1_HAT_dom"/>
</dbReference>
<feature type="region of interest" description="Disordered" evidence="19">
    <location>
        <begin position="1251"/>
        <end position="1316"/>
    </location>
</feature>
<evidence type="ECO:0000256" key="17">
    <source>
        <dbReference type="PROSITE-ProRule" id="PRU00035"/>
    </source>
</evidence>
<dbReference type="Pfam" id="PF00400">
    <property type="entry name" value="WD40"/>
    <property type="match status" value="2"/>
</dbReference>
<evidence type="ECO:0000256" key="13">
    <source>
        <dbReference type="ARBA" id="ARBA00023242"/>
    </source>
</evidence>
<dbReference type="PROSITE" id="PS00633">
    <property type="entry name" value="BROMODOMAIN_1"/>
    <property type="match status" value="1"/>
</dbReference>
<feature type="compositionally biased region" description="Basic and acidic residues" evidence="19">
    <location>
        <begin position="2348"/>
        <end position="2357"/>
    </location>
</feature>
<evidence type="ECO:0000256" key="6">
    <source>
        <dbReference type="ARBA" id="ARBA00022737"/>
    </source>
</evidence>
<keyword evidence="20" id="KW-1133">Transmembrane helix</keyword>
<evidence type="ECO:0000256" key="1">
    <source>
        <dbReference type="ARBA" id="ARBA00004604"/>
    </source>
</evidence>
<evidence type="ECO:0000256" key="20">
    <source>
        <dbReference type="SAM" id="Phobius"/>
    </source>
</evidence>
<keyword evidence="11" id="KW-0010">Activator</keyword>
<keyword evidence="13" id="KW-0539">Nucleus</keyword>
<keyword evidence="9" id="KW-0175">Coiled coil</keyword>
<evidence type="ECO:0000259" key="21">
    <source>
        <dbReference type="PROSITE" id="PS50014"/>
    </source>
</evidence>